<evidence type="ECO:0000313" key="4">
    <source>
        <dbReference type="Proteomes" id="UP000224634"/>
    </source>
</evidence>
<keyword evidence="2" id="KW-0812">Transmembrane</keyword>
<feature type="transmembrane region" description="Helical" evidence="2">
    <location>
        <begin position="165"/>
        <end position="190"/>
    </location>
</feature>
<dbReference type="EMBL" id="PDNA01000108">
    <property type="protein sequence ID" value="PGH13107.1"/>
    <property type="molecule type" value="Genomic_DNA"/>
</dbReference>
<name>A0A2B7XX92_POLH7</name>
<keyword evidence="2" id="KW-0472">Membrane</keyword>
<feature type="transmembrane region" description="Helical" evidence="2">
    <location>
        <begin position="83"/>
        <end position="108"/>
    </location>
</feature>
<keyword evidence="4" id="KW-1185">Reference proteome</keyword>
<dbReference type="AlphaFoldDB" id="A0A2B7XX92"/>
<evidence type="ECO:0000256" key="2">
    <source>
        <dbReference type="SAM" id="Phobius"/>
    </source>
</evidence>
<gene>
    <name evidence="3" type="ORF">AJ80_06479</name>
</gene>
<proteinExistence type="predicted"/>
<evidence type="ECO:0000256" key="1">
    <source>
        <dbReference type="SAM" id="MobiDB-lite"/>
    </source>
</evidence>
<accession>A0A2B7XX92</accession>
<dbReference type="OrthoDB" id="4184767at2759"/>
<dbReference type="Proteomes" id="UP000224634">
    <property type="component" value="Unassembled WGS sequence"/>
</dbReference>
<comment type="caution">
    <text evidence="3">The sequence shown here is derived from an EMBL/GenBank/DDBJ whole genome shotgun (WGS) entry which is preliminary data.</text>
</comment>
<protein>
    <submittedName>
        <fullName evidence="3">Uncharacterized protein</fullName>
    </submittedName>
</protein>
<reference evidence="3 4" key="1">
    <citation type="submission" date="2017-10" db="EMBL/GenBank/DDBJ databases">
        <title>Comparative genomics in systemic dimorphic fungi from Ajellomycetaceae.</title>
        <authorList>
            <person name="Munoz J.F."/>
            <person name="Mcewen J.G."/>
            <person name="Clay O.K."/>
            <person name="Cuomo C.A."/>
        </authorList>
    </citation>
    <scope>NUCLEOTIDE SEQUENCE [LARGE SCALE GENOMIC DNA]</scope>
    <source>
        <strain evidence="3 4">UAMH7299</strain>
    </source>
</reference>
<feature type="transmembrane region" description="Helical" evidence="2">
    <location>
        <begin position="233"/>
        <end position="250"/>
    </location>
</feature>
<feature type="transmembrane region" description="Helical" evidence="2">
    <location>
        <begin position="672"/>
        <end position="692"/>
    </location>
</feature>
<keyword evidence="2" id="KW-1133">Transmembrane helix</keyword>
<evidence type="ECO:0000313" key="3">
    <source>
        <dbReference type="EMBL" id="PGH13107.1"/>
    </source>
</evidence>
<organism evidence="3 4">
    <name type="scientific">Polytolypa hystricis (strain UAMH7299)</name>
    <dbReference type="NCBI Taxonomy" id="1447883"/>
    <lineage>
        <taxon>Eukaryota</taxon>
        <taxon>Fungi</taxon>
        <taxon>Dikarya</taxon>
        <taxon>Ascomycota</taxon>
        <taxon>Pezizomycotina</taxon>
        <taxon>Eurotiomycetes</taxon>
        <taxon>Eurotiomycetidae</taxon>
        <taxon>Onygenales</taxon>
        <taxon>Onygenales incertae sedis</taxon>
        <taxon>Polytolypa</taxon>
    </lineage>
</organism>
<sequence>MPGSTLPETKYGLLQEQVGMRSLGEASTDNNNNNNNNNSDRHYDDITDTKNILQYEDHNFDKYLLSKSATVRGAPPAPRKRRYIALFFMSLYGFLLLFSWIVSVILAFKPLNKPAWYTSYSQPGHAPCHYIDAGTGQSFACEGNLKEVTLDELAMNDRWRRAMRIVNSIMAVLALPISSGICARAAVVYLQNRRNDTFAISKVLALADRRWLDPVAMGQLFIPRSRLKYSSKFLYIATFVCVLGVLIFPLQELLLTQESVRIVVRGLPPTFLTDDADITGLSQVKAGHAITATIASINAGDLWDSQPNLWKEPWSKCGVFPSSWARSCIQQGNGIFFYPIMGNASFVSHVPNSANSGLVEAHAFRFNSSVDCTAIAEDEFPRPCNGFSASSVTNSSNEDSNSDAREFRVCAPGNIDQFPWNVTRNRQDLDEVVYLHFNDAAASFLSGGNLSTSLTQRCTAQTTAGYFLLPTHDNSSFGPLLNKFDLSTSNDIQQAFGKEDGRSPSVPPPETILGHKYPIPEVTDSPVLGPLLTATISLFGPSTFFSTRANSTAQTSSNTASSNDCTDAVPFHYISTTGISGRPPNRKIVSFKRIGPCVSNSPSAYSEDLNTWLSDMFLDPASITTSDLFTQAVFHANKAILMRAAAQRRYRRTIFQDPGYETQKLEIHRPSVAVISVLIAFHVVGLVSLAIYTTSVPTWTEMLDSLAVLRLGTQLDVSRSREQLNMEYEGSGVGRT</sequence>
<feature type="region of interest" description="Disordered" evidence="1">
    <location>
        <begin position="24"/>
        <end position="43"/>
    </location>
</feature>